<protein>
    <submittedName>
        <fullName evidence="2">Uncharacterized protein</fullName>
    </submittedName>
</protein>
<comment type="caution">
    <text evidence="2">The sequence shown here is derived from an EMBL/GenBank/DDBJ whole genome shotgun (WGS) entry which is preliminary data.</text>
</comment>
<evidence type="ECO:0000313" key="2">
    <source>
        <dbReference type="EMBL" id="KAH3676275.1"/>
    </source>
</evidence>
<dbReference type="AlphaFoldDB" id="A0A9P8PRK2"/>
<keyword evidence="3" id="KW-1185">Reference proteome</keyword>
<evidence type="ECO:0000313" key="3">
    <source>
        <dbReference type="Proteomes" id="UP000788993"/>
    </source>
</evidence>
<accession>A0A9P8PRK2</accession>
<evidence type="ECO:0000256" key="1">
    <source>
        <dbReference type="SAM" id="MobiDB-lite"/>
    </source>
</evidence>
<feature type="region of interest" description="Disordered" evidence="1">
    <location>
        <begin position="39"/>
        <end position="65"/>
    </location>
</feature>
<gene>
    <name evidence="2" type="ORF">OGATHE_001502</name>
</gene>
<dbReference type="Proteomes" id="UP000788993">
    <property type="component" value="Unassembled WGS sequence"/>
</dbReference>
<reference evidence="2" key="1">
    <citation type="journal article" date="2021" name="Open Biol.">
        <title>Shared evolutionary footprints suggest mitochondrial oxidative damage underlies multiple complex I losses in fungi.</title>
        <authorList>
            <person name="Schikora-Tamarit M.A."/>
            <person name="Marcet-Houben M."/>
            <person name="Nosek J."/>
            <person name="Gabaldon T."/>
        </authorList>
    </citation>
    <scope>NUCLEOTIDE SEQUENCE</scope>
    <source>
        <strain evidence="2">NCAIM Y.01608</strain>
    </source>
</reference>
<name>A0A9P8PRK2_9ASCO</name>
<organism evidence="2 3">
    <name type="scientific">Ogataea polymorpha</name>
    <dbReference type="NCBI Taxonomy" id="460523"/>
    <lineage>
        <taxon>Eukaryota</taxon>
        <taxon>Fungi</taxon>
        <taxon>Dikarya</taxon>
        <taxon>Ascomycota</taxon>
        <taxon>Saccharomycotina</taxon>
        <taxon>Pichiomycetes</taxon>
        <taxon>Pichiales</taxon>
        <taxon>Pichiaceae</taxon>
        <taxon>Ogataea</taxon>
    </lineage>
</organism>
<proteinExistence type="predicted"/>
<feature type="compositionally biased region" description="Basic and acidic residues" evidence="1">
    <location>
        <begin position="54"/>
        <end position="65"/>
    </location>
</feature>
<reference evidence="2" key="2">
    <citation type="submission" date="2021-01" db="EMBL/GenBank/DDBJ databases">
        <authorList>
            <person name="Schikora-Tamarit M.A."/>
        </authorList>
    </citation>
    <scope>NUCLEOTIDE SEQUENCE</scope>
    <source>
        <strain evidence="2">NCAIM Y.01608</strain>
    </source>
</reference>
<sequence length="65" mass="7134">NNGSLGSNPATTKNSDVWINASNGFQVLEVLALLDIESDNTHRRNEASTTVNTKRTERFPDSLES</sequence>
<feature type="non-terminal residue" evidence="2">
    <location>
        <position position="1"/>
    </location>
</feature>
<dbReference type="EMBL" id="JAEUBD010000240">
    <property type="protein sequence ID" value="KAH3676275.1"/>
    <property type="molecule type" value="Genomic_DNA"/>
</dbReference>